<comment type="caution">
    <text evidence="2">The sequence shown here is derived from an EMBL/GenBank/DDBJ whole genome shotgun (WGS) entry which is preliminary data.</text>
</comment>
<organism evidence="2 3">
    <name type="scientific">Ruminococcus bromii</name>
    <dbReference type="NCBI Taxonomy" id="40518"/>
    <lineage>
        <taxon>Bacteria</taxon>
        <taxon>Bacillati</taxon>
        <taxon>Bacillota</taxon>
        <taxon>Clostridia</taxon>
        <taxon>Eubacteriales</taxon>
        <taxon>Oscillospiraceae</taxon>
        <taxon>Ruminococcus</taxon>
    </lineage>
</organism>
<accession>A0A2N0UZJ2</accession>
<keyword evidence="1" id="KW-0472">Membrane</keyword>
<evidence type="ECO:0008006" key="4">
    <source>
        <dbReference type="Google" id="ProtNLM"/>
    </source>
</evidence>
<keyword evidence="3" id="KW-1185">Reference proteome</keyword>
<evidence type="ECO:0000256" key="1">
    <source>
        <dbReference type="SAM" id="Phobius"/>
    </source>
</evidence>
<dbReference type="Proteomes" id="UP000233425">
    <property type="component" value="Unassembled WGS sequence"/>
</dbReference>
<feature type="transmembrane region" description="Helical" evidence="1">
    <location>
        <begin position="353"/>
        <end position="373"/>
    </location>
</feature>
<feature type="transmembrane region" description="Helical" evidence="1">
    <location>
        <begin position="418"/>
        <end position="438"/>
    </location>
</feature>
<protein>
    <recommendedName>
        <fullName evidence="4">Glycosyltransferase RgtA/B/C/D-like domain-containing protein</fullName>
    </recommendedName>
</protein>
<name>A0A2N0UZJ2_9FIRM</name>
<feature type="transmembrane region" description="Helical" evidence="1">
    <location>
        <begin position="379"/>
        <end position="397"/>
    </location>
</feature>
<feature type="transmembrane region" description="Helical" evidence="1">
    <location>
        <begin position="79"/>
        <end position="99"/>
    </location>
</feature>
<evidence type="ECO:0000313" key="3">
    <source>
        <dbReference type="Proteomes" id="UP000233425"/>
    </source>
</evidence>
<dbReference type="RefSeq" id="WP_101028469.1">
    <property type="nucleotide sequence ID" value="NZ_CABMMZ010000026.1"/>
</dbReference>
<feature type="transmembrane region" description="Helical" evidence="1">
    <location>
        <begin position="154"/>
        <end position="187"/>
    </location>
</feature>
<feature type="transmembrane region" description="Helical" evidence="1">
    <location>
        <begin position="325"/>
        <end position="346"/>
    </location>
</feature>
<sequence>MKDKILNALKSKTFFALAINIVIMALIIGVTAFSYDSADDFYNSLYICQYHNYYNNDINYIFATITGSLQYILLNFNCFVLFQILLSCAAFSSVTFVFADKFGKHKAFIFTLVLNILFSFDHYSNILSSKTAALLLTAGFLMALNAIRNKRYSLPFWIGVLEVIFGTFLCFKYFFVGLAFFIAFFIGDMIAKRKYKLPFRKFFWYFRPFVLVFVFIVLVGCGLEYYSYSVNNANAETSGLYRYSVLADKTDDNAFPNYSDYCEELNSVGINSANEYELFVDGYYDENNGLNTAALKKVADIQKRENPYNFFDNAGALFSDAWGHIINFDSYLIAFAVILAIMVVFVTVQKKRFAFFPALYFAVGFAACMYVRYAMDSSAYTMYGILLMIFSFTMYSFDFGHLRKDEYSNITDKSRKTVLISVIVLVILGVASCVSYFFHITPVSYDKKPSDLYTEVERHPENYYVLDPVTAKEYISYTDNYIHPLWGFSSDFLSNVDGFGYLHRTNQLVNRNLSTNIYEAVVDGRNVYVIDKNITFIKENYLNQYYGKKDSIIVYKDEKEFNGFTIYSVDRVK</sequence>
<reference evidence="2" key="1">
    <citation type="journal article" date="2018" name="Environ. Microbiol.">
        <title>Sporulation capability and amylosome conservation among diverse human colonic and rumen isolates of the keystone starch-degrader Ruminococcus bromii.</title>
        <authorList>
            <person name="Mukhopadhya I."/>
            <person name="Morais S."/>
            <person name="Laverde-Gomez J."/>
            <person name="Sheridan P.O."/>
            <person name="Walker A.W."/>
            <person name="Kelly W."/>
            <person name="Klieve A.V."/>
            <person name="Ouwerkerk D."/>
            <person name="Duncan S.H."/>
            <person name="Louis P."/>
            <person name="Koropatkin N."/>
            <person name="Cockburn D."/>
            <person name="Kibler R."/>
            <person name="Cooper P.J."/>
            <person name="Sandoval C."/>
            <person name="Crost E."/>
            <person name="Juge N."/>
            <person name="Bayer E.A."/>
            <person name="Flint H.J."/>
        </authorList>
    </citation>
    <scope>NUCLEOTIDE SEQUENCE [LARGE SCALE GENOMIC DNA]</scope>
    <source>
        <strain evidence="2">ATCC 27255</strain>
    </source>
</reference>
<keyword evidence="1" id="KW-0812">Transmembrane</keyword>
<feature type="transmembrane region" description="Helical" evidence="1">
    <location>
        <begin position="131"/>
        <end position="148"/>
    </location>
</feature>
<feature type="transmembrane region" description="Helical" evidence="1">
    <location>
        <begin position="12"/>
        <end position="35"/>
    </location>
</feature>
<dbReference type="EMBL" id="NNSR01000026">
    <property type="protein sequence ID" value="PKD32400.1"/>
    <property type="molecule type" value="Genomic_DNA"/>
</dbReference>
<feature type="transmembrane region" description="Helical" evidence="1">
    <location>
        <begin position="208"/>
        <end position="228"/>
    </location>
</feature>
<dbReference type="AlphaFoldDB" id="A0A2N0UZJ2"/>
<evidence type="ECO:0000313" key="2">
    <source>
        <dbReference type="EMBL" id="PKD32400.1"/>
    </source>
</evidence>
<keyword evidence="1" id="KW-1133">Transmembrane helix</keyword>
<proteinExistence type="predicted"/>
<gene>
    <name evidence="2" type="ORF">RBATCC27255_00348</name>
</gene>